<proteinExistence type="predicted"/>
<dbReference type="PROSITE" id="PS51184">
    <property type="entry name" value="JMJC"/>
    <property type="match status" value="1"/>
</dbReference>
<dbReference type="InterPro" id="IPR003347">
    <property type="entry name" value="JmjC_dom"/>
</dbReference>
<dbReference type="SUPFAM" id="SSF51197">
    <property type="entry name" value="Clavaminate synthase-like"/>
    <property type="match status" value="1"/>
</dbReference>
<sequence>MTDAIAAAPRVPELHDVTPERFAAEVVPAYRPVVLRGLVRHWPAVAAGRAGTAAMAAYIRGFDGGRPANVMVAAPEIGGRFFYAPDMAGFNFSRAQVMLPILLDQLVAQAADPAAPALYAGAATAPDTFPGWAEANPLPFATPEATPRLWIGNASRVSTHYDVSSNIAAVVAGRRRFVLFPPDQGPNLYVGPLDHTIAGQPTSMVDLEAPDLTRFPRFADAIAAMQVAELEPGDAIFVPSLWWHDVKASGPLNVLVNYWWGQQAAASPFPALIHALLAVRDLPDGERAAVRGWFDQYVFGEGAARAGDHLPKAARGVLDAPSAVRDERIRGYLMRALSRT</sequence>
<dbReference type="OrthoDB" id="479699at2"/>
<organism evidence="2 3">
    <name type="scientific">Sphingomonas melonis TY</name>
    <dbReference type="NCBI Taxonomy" id="621456"/>
    <lineage>
        <taxon>Bacteria</taxon>
        <taxon>Pseudomonadati</taxon>
        <taxon>Pseudomonadota</taxon>
        <taxon>Alphaproteobacteria</taxon>
        <taxon>Sphingomonadales</taxon>
        <taxon>Sphingomonadaceae</taxon>
        <taxon>Sphingomonas</taxon>
    </lineage>
</organism>
<dbReference type="PANTHER" id="PTHR12461">
    <property type="entry name" value="HYPOXIA-INDUCIBLE FACTOR 1 ALPHA INHIBITOR-RELATED"/>
    <property type="match status" value="1"/>
</dbReference>
<dbReference type="AlphaFoldDB" id="A0A175Y300"/>
<feature type="domain" description="JmjC" evidence="1">
    <location>
        <begin position="114"/>
        <end position="275"/>
    </location>
</feature>
<reference evidence="2" key="1">
    <citation type="submission" date="2016-03" db="EMBL/GenBank/DDBJ databases">
        <title>Sphingomonas melonis TY, whole genome shotgun sequencing.</title>
        <authorList>
            <person name="Wang H."/>
            <person name="Zhu P."/>
        </authorList>
    </citation>
    <scope>NUCLEOTIDE SEQUENCE [LARGE SCALE GENOMIC DNA]</scope>
    <source>
        <strain evidence="2">TY</strain>
    </source>
</reference>
<dbReference type="EMBL" id="LQCK02000023">
    <property type="protein sequence ID" value="KZB94928.1"/>
    <property type="molecule type" value="Genomic_DNA"/>
</dbReference>
<dbReference type="SMART" id="SM00558">
    <property type="entry name" value="JmjC"/>
    <property type="match status" value="1"/>
</dbReference>
<dbReference type="Gene3D" id="2.60.120.10">
    <property type="entry name" value="Jelly Rolls"/>
    <property type="match status" value="1"/>
</dbReference>
<gene>
    <name evidence="2" type="ORF">AVM11_07170</name>
</gene>
<evidence type="ECO:0000313" key="3">
    <source>
        <dbReference type="Proteomes" id="UP000078460"/>
    </source>
</evidence>
<dbReference type="InterPro" id="IPR014710">
    <property type="entry name" value="RmlC-like_jellyroll"/>
</dbReference>
<dbReference type="RefSeq" id="WP_062126368.1">
    <property type="nucleotide sequence ID" value="NZ_CP017578.1"/>
</dbReference>
<accession>A0A175Y300</accession>
<protein>
    <submittedName>
        <fullName evidence="2">Transcription factor</fullName>
    </submittedName>
</protein>
<dbReference type="STRING" id="621456.BJP26_18375"/>
<dbReference type="Pfam" id="PF13621">
    <property type="entry name" value="Cupin_8"/>
    <property type="match status" value="1"/>
</dbReference>
<dbReference type="PANTHER" id="PTHR12461:SF105">
    <property type="entry name" value="HYPOXIA-INDUCIBLE FACTOR 1-ALPHA INHIBITOR"/>
    <property type="match status" value="1"/>
</dbReference>
<dbReference type="InterPro" id="IPR041667">
    <property type="entry name" value="Cupin_8"/>
</dbReference>
<name>A0A175Y300_9SPHN</name>
<keyword evidence="3" id="KW-1185">Reference proteome</keyword>
<evidence type="ECO:0000259" key="1">
    <source>
        <dbReference type="PROSITE" id="PS51184"/>
    </source>
</evidence>
<evidence type="ECO:0000313" key="2">
    <source>
        <dbReference type="EMBL" id="KZB94928.1"/>
    </source>
</evidence>
<dbReference type="Proteomes" id="UP000078460">
    <property type="component" value="Unassembled WGS sequence"/>
</dbReference>
<comment type="caution">
    <text evidence="2">The sequence shown here is derived from an EMBL/GenBank/DDBJ whole genome shotgun (WGS) entry which is preliminary data.</text>
</comment>